<feature type="domain" description="Putative beta-lactamase-inhibitor-like PepSY-like" evidence="2">
    <location>
        <begin position="55"/>
        <end position="125"/>
    </location>
</feature>
<dbReference type="Gene3D" id="3.10.450.360">
    <property type="match status" value="1"/>
</dbReference>
<sequence length="151" mass="17339">MKNLKIITGMFLAGLLFAFAPIKQDAPKKVTDAFHSKFPNAKQVRWDKENANEWEAEFKLNGKEYSANFLDDGTWKETEHKISTSELPKDLKMQIKQKFPGYKIEEPEISETDKGKMFELVLEKDEIIKEVVANSNGQILSQKKVTKADED</sequence>
<feature type="signal peptide" evidence="1">
    <location>
        <begin position="1"/>
        <end position="20"/>
    </location>
</feature>
<evidence type="ECO:0000313" key="3">
    <source>
        <dbReference type="EMBL" id="MFH6772899.1"/>
    </source>
</evidence>
<dbReference type="InterPro" id="IPR021533">
    <property type="entry name" value="PepSY-like"/>
</dbReference>
<name>A0ABW7N1A3_9FLAO</name>
<protein>
    <submittedName>
        <fullName evidence="3">PepSY-like domain-containing protein</fullName>
    </submittedName>
</protein>
<evidence type="ECO:0000259" key="2">
    <source>
        <dbReference type="Pfam" id="PF11396"/>
    </source>
</evidence>
<dbReference type="RefSeq" id="WP_344742068.1">
    <property type="nucleotide sequence ID" value="NZ_BAABAY010000007.1"/>
</dbReference>
<dbReference type="Pfam" id="PF11396">
    <property type="entry name" value="PepSY_like"/>
    <property type="match status" value="1"/>
</dbReference>
<feature type="chain" id="PRO_5047267438" evidence="1">
    <location>
        <begin position="21"/>
        <end position="151"/>
    </location>
</feature>
<evidence type="ECO:0000313" key="4">
    <source>
        <dbReference type="Proteomes" id="UP001610100"/>
    </source>
</evidence>
<comment type="caution">
    <text evidence="3">The sequence shown here is derived from an EMBL/GenBank/DDBJ whole genome shotgun (WGS) entry which is preliminary data.</text>
</comment>
<organism evidence="3 4">
    <name type="scientific">Gaetbulibacter aestuarii</name>
    <dbReference type="NCBI Taxonomy" id="1502358"/>
    <lineage>
        <taxon>Bacteria</taxon>
        <taxon>Pseudomonadati</taxon>
        <taxon>Bacteroidota</taxon>
        <taxon>Flavobacteriia</taxon>
        <taxon>Flavobacteriales</taxon>
        <taxon>Flavobacteriaceae</taxon>
        <taxon>Gaetbulibacter</taxon>
    </lineage>
</organism>
<evidence type="ECO:0000256" key="1">
    <source>
        <dbReference type="SAM" id="SignalP"/>
    </source>
</evidence>
<gene>
    <name evidence="3" type="ORF">V8G58_13230</name>
</gene>
<dbReference type="SUPFAM" id="SSF160574">
    <property type="entry name" value="BT0923-like"/>
    <property type="match status" value="1"/>
</dbReference>
<keyword evidence="1" id="KW-0732">Signal</keyword>
<dbReference type="Proteomes" id="UP001610100">
    <property type="component" value="Unassembled WGS sequence"/>
</dbReference>
<proteinExistence type="predicted"/>
<keyword evidence="4" id="KW-1185">Reference proteome</keyword>
<dbReference type="EMBL" id="JBAWKB010000005">
    <property type="protein sequence ID" value="MFH6772899.1"/>
    <property type="molecule type" value="Genomic_DNA"/>
</dbReference>
<reference evidence="3 4" key="1">
    <citation type="submission" date="2024-02" db="EMBL/GenBank/DDBJ databases">
        <title>A Gaetbulibacter species isolated from tidal flats and genomic insights of their niches.</title>
        <authorList>
            <person name="Ye Y."/>
        </authorList>
    </citation>
    <scope>NUCLEOTIDE SEQUENCE [LARGE SCALE GENOMIC DNA]</scope>
    <source>
        <strain evidence="3 4">KYW382</strain>
    </source>
</reference>
<accession>A0ABW7N1A3</accession>